<feature type="domain" description="Cytochrome c" evidence="9">
    <location>
        <begin position="75"/>
        <end position="165"/>
    </location>
</feature>
<reference evidence="10 11" key="1">
    <citation type="journal article" date="2013" name="Genome Announc.">
        <title>Draft Genome Sequence of Pseudomonas fluorescens LMG 5329, a White Line-Inducing Principle-Producing Bioindicator for the Mushroom Pathogen Pseudomonas tolaasii.</title>
        <authorList>
            <person name="Ghequire M.G."/>
            <person name="Rokni-Zadeh H."/>
            <person name="Zarrineh P."/>
            <person name="De Mot R."/>
        </authorList>
    </citation>
    <scope>NUCLEOTIDE SEQUENCE [LARGE SCALE GENOMIC DNA]</scope>
    <source>
        <strain evidence="10 11">LMG 5329</strain>
    </source>
</reference>
<sequence length="202" mass="20986">MPDSPSPIPPSPQEQRELADPHEAYTPIPRSILLLVAVLVLWGIYYIAQAPINIPSELGDGRTVSALEGKKVASGGAADGAALYSANCAACHQATGLGLPGVFPPLEGSEWVLGKPETVVAIVLHGITGQLTVKGNTFNGAMPPFATQLGDAEIAAVLSYVRSQWGNTAPPVSPELVGQVRAATKDKTSPFEGDKELGALKQ</sequence>
<name>A0A0A1YZP5_PSEFL</name>
<organism evidence="10 11">
    <name type="scientific">Pseudomonas fluorescens LMG 5329</name>
    <dbReference type="NCBI Taxonomy" id="1324332"/>
    <lineage>
        <taxon>Bacteria</taxon>
        <taxon>Pseudomonadati</taxon>
        <taxon>Pseudomonadota</taxon>
        <taxon>Gammaproteobacteria</taxon>
        <taxon>Pseudomonadales</taxon>
        <taxon>Pseudomonadaceae</taxon>
        <taxon>Pseudomonas</taxon>
    </lineage>
</organism>
<dbReference type="Gene3D" id="1.10.760.10">
    <property type="entry name" value="Cytochrome c-like domain"/>
    <property type="match status" value="1"/>
</dbReference>
<dbReference type="Proteomes" id="UP000030060">
    <property type="component" value="Unassembled WGS sequence"/>
</dbReference>
<dbReference type="OrthoDB" id="8689082at2"/>
<evidence type="ECO:0000313" key="10">
    <source>
        <dbReference type="EMBL" id="KGE66276.1"/>
    </source>
</evidence>
<gene>
    <name evidence="10" type="ORF">K814_0119715</name>
</gene>
<keyword evidence="8" id="KW-0472">Membrane</keyword>
<evidence type="ECO:0000256" key="8">
    <source>
        <dbReference type="SAM" id="Phobius"/>
    </source>
</evidence>
<evidence type="ECO:0000256" key="4">
    <source>
        <dbReference type="ARBA" id="ARBA00022982"/>
    </source>
</evidence>
<dbReference type="PANTHER" id="PTHR35008:SF8">
    <property type="entry name" value="ALCOHOL DEHYDROGENASE CYTOCHROME C SUBUNIT"/>
    <property type="match status" value="1"/>
</dbReference>
<evidence type="ECO:0000259" key="9">
    <source>
        <dbReference type="PROSITE" id="PS51007"/>
    </source>
</evidence>
<keyword evidence="4" id="KW-0249">Electron transport</keyword>
<dbReference type="InterPro" id="IPR051459">
    <property type="entry name" value="Cytochrome_c-type_DH"/>
</dbReference>
<comment type="caution">
    <text evidence="10">The sequence shown here is derived from an EMBL/GenBank/DDBJ whole genome shotgun (WGS) entry which is preliminary data.</text>
</comment>
<evidence type="ECO:0000256" key="6">
    <source>
        <dbReference type="PROSITE-ProRule" id="PRU00433"/>
    </source>
</evidence>
<evidence type="ECO:0000313" key="11">
    <source>
        <dbReference type="Proteomes" id="UP000030060"/>
    </source>
</evidence>
<dbReference type="RefSeq" id="WP_038848125.1">
    <property type="nucleotide sequence ID" value="NZ_ASGY01000145.1"/>
</dbReference>
<dbReference type="EMBL" id="ASGY01000145">
    <property type="protein sequence ID" value="KGE66276.1"/>
    <property type="molecule type" value="Genomic_DNA"/>
</dbReference>
<dbReference type="GO" id="GO:0009055">
    <property type="term" value="F:electron transfer activity"/>
    <property type="evidence" value="ECO:0007669"/>
    <property type="project" value="InterPro"/>
</dbReference>
<proteinExistence type="predicted"/>
<dbReference type="SUPFAM" id="SSF46626">
    <property type="entry name" value="Cytochrome c"/>
    <property type="match status" value="1"/>
</dbReference>
<keyword evidence="3 6" id="KW-0479">Metal-binding</keyword>
<feature type="region of interest" description="Disordered" evidence="7">
    <location>
        <begin position="182"/>
        <end position="202"/>
    </location>
</feature>
<evidence type="ECO:0000256" key="1">
    <source>
        <dbReference type="ARBA" id="ARBA00022448"/>
    </source>
</evidence>
<dbReference type="Pfam" id="PF13442">
    <property type="entry name" value="Cytochrome_CBB3"/>
    <property type="match status" value="1"/>
</dbReference>
<dbReference type="GO" id="GO:0005506">
    <property type="term" value="F:iron ion binding"/>
    <property type="evidence" value="ECO:0007669"/>
    <property type="project" value="InterPro"/>
</dbReference>
<dbReference type="PRINTS" id="PR00605">
    <property type="entry name" value="CYTCHROMECIC"/>
</dbReference>
<feature type="transmembrane region" description="Helical" evidence="8">
    <location>
        <begin position="28"/>
        <end position="48"/>
    </location>
</feature>
<evidence type="ECO:0000256" key="5">
    <source>
        <dbReference type="ARBA" id="ARBA00023004"/>
    </source>
</evidence>
<keyword evidence="5 6" id="KW-0408">Iron</keyword>
<keyword evidence="2 6" id="KW-0349">Heme</keyword>
<dbReference type="InterPro" id="IPR008168">
    <property type="entry name" value="Cyt_C_IC"/>
</dbReference>
<accession>A0A0A1YZP5</accession>
<dbReference type="PANTHER" id="PTHR35008">
    <property type="entry name" value="BLL4482 PROTEIN-RELATED"/>
    <property type="match status" value="1"/>
</dbReference>
<dbReference type="AlphaFoldDB" id="A0A0A1YZP5"/>
<protein>
    <submittedName>
        <fullName evidence="10">Cbb3-type cytochrome C oxidase subunit III</fullName>
    </submittedName>
</protein>
<evidence type="ECO:0000256" key="2">
    <source>
        <dbReference type="ARBA" id="ARBA00022617"/>
    </source>
</evidence>
<dbReference type="GO" id="GO:0020037">
    <property type="term" value="F:heme binding"/>
    <property type="evidence" value="ECO:0007669"/>
    <property type="project" value="InterPro"/>
</dbReference>
<keyword evidence="8" id="KW-0812">Transmembrane</keyword>
<dbReference type="PROSITE" id="PS51007">
    <property type="entry name" value="CYTC"/>
    <property type="match status" value="1"/>
</dbReference>
<dbReference type="InterPro" id="IPR009056">
    <property type="entry name" value="Cyt_c-like_dom"/>
</dbReference>
<evidence type="ECO:0000256" key="3">
    <source>
        <dbReference type="ARBA" id="ARBA00022723"/>
    </source>
</evidence>
<keyword evidence="1" id="KW-0813">Transport</keyword>
<keyword evidence="8" id="KW-1133">Transmembrane helix</keyword>
<feature type="compositionally biased region" description="Basic and acidic residues" evidence="7">
    <location>
        <begin position="183"/>
        <end position="202"/>
    </location>
</feature>
<evidence type="ECO:0000256" key="7">
    <source>
        <dbReference type="SAM" id="MobiDB-lite"/>
    </source>
</evidence>
<dbReference type="InterPro" id="IPR036909">
    <property type="entry name" value="Cyt_c-like_dom_sf"/>
</dbReference>